<evidence type="ECO:0000256" key="3">
    <source>
        <dbReference type="ARBA" id="ARBA00008741"/>
    </source>
</evidence>
<keyword evidence="6 12" id="KW-1003">Cell membrane</keyword>
<keyword evidence="11 12" id="KW-0472">Membrane</keyword>
<dbReference type="GO" id="GO:0005886">
    <property type="term" value="C:plasma membrane"/>
    <property type="evidence" value="ECO:0007669"/>
    <property type="project" value="UniProtKB-SubCell"/>
</dbReference>
<evidence type="ECO:0000256" key="12">
    <source>
        <dbReference type="RuleBase" id="RU363101"/>
    </source>
</evidence>
<accession>A0A4V2Q3Z6</accession>
<dbReference type="Proteomes" id="UP000295673">
    <property type="component" value="Unassembled WGS sequence"/>
</dbReference>
<evidence type="ECO:0000313" key="14">
    <source>
        <dbReference type="Proteomes" id="UP000295673"/>
    </source>
</evidence>
<dbReference type="EMBL" id="SMGR01000001">
    <property type="protein sequence ID" value="TCL09120.1"/>
    <property type="molecule type" value="Genomic_DNA"/>
</dbReference>
<keyword evidence="10 12" id="KW-1133">Transmembrane helix</keyword>
<comment type="subcellular location">
    <subcellularLocation>
        <location evidence="2 12">Cell inner membrane</location>
        <topology evidence="2 12">Single-pass membrane protein</topology>
    </subcellularLocation>
</comment>
<dbReference type="Pfam" id="PF04995">
    <property type="entry name" value="CcmD"/>
    <property type="match status" value="1"/>
</dbReference>
<evidence type="ECO:0000313" key="13">
    <source>
        <dbReference type="EMBL" id="TCL09120.1"/>
    </source>
</evidence>
<keyword evidence="9 12" id="KW-0201">Cytochrome c-type biogenesis</keyword>
<keyword evidence="7 12" id="KW-0997">Cell inner membrane</keyword>
<feature type="transmembrane region" description="Helical" evidence="12">
    <location>
        <begin position="12"/>
        <end position="30"/>
    </location>
</feature>
<keyword evidence="14" id="KW-1185">Reference proteome</keyword>
<evidence type="ECO:0000256" key="10">
    <source>
        <dbReference type="ARBA" id="ARBA00022989"/>
    </source>
</evidence>
<evidence type="ECO:0000256" key="8">
    <source>
        <dbReference type="ARBA" id="ARBA00022692"/>
    </source>
</evidence>
<sequence>MPDLGKYAAEVLSAYGVAIILVVSLVIGSLRSARRAQLELEAAEARRNDG</sequence>
<dbReference type="NCBIfam" id="TIGR03141">
    <property type="entry name" value="cytochro_ccmD"/>
    <property type="match status" value="1"/>
</dbReference>
<comment type="caution">
    <text evidence="13">The sequence shown here is derived from an EMBL/GenBank/DDBJ whole genome shotgun (WGS) entry which is preliminary data.</text>
</comment>
<proteinExistence type="inferred from homology"/>
<protein>
    <recommendedName>
        <fullName evidence="4 12">Heme exporter protein D</fullName>
    </recommendedName>
</protein>
<evidence type="ECO:0000256" key="9">
    <source>
        <dbReference type="ARBA" id="ARBA00022748"/>
    </source>
</evidence>
<dbReference type="AlphaFoldDB" id="A0A4V2Q3Z6"/>
<evidence type="ECO:0000256" key="1">
    <source>
        <dbReference type="ARBA" id="ARBA00002442"/>
    </source>
</evidence>
<evidence type="ECO:0000256" key="4">
    <source>
        <dbReference type="ARBA" id="ARBA00016461"/>
    </source>
</evidence>
<comment type="function">
    <text evidence="1 12">Required for the export of heme to the periplasm for the biogenesis of c-type cytochromes.</text>
</comment>
<evidence type="ECO:0000256" key="2">
    <source>
        <dbReference type="ARBA" id="ARBA00004377"/>
    </source>
</evidence>
<evidence type="ECO:0000256" key="6">
    <source>
        <dbReference type="ARBA" id="ARBA00022475"/>
    </source>
</evidence>
<dbReference type="RefSeq" id="WP_132859185.1">
    <property type="nucleotide sequence ID" value="NZ_SMGR01000001.1"/>
</dbReference>
<reference evidence="13 14" key="1">
    <citation type="submission" date="2019-03" db="EMBL/GenBank/DDBJ databases">
        <title>Genomic Encyclopedia of Archaeal and Bacterial Type Strains, Phase II (KMG-II): from individual species to whole genera.</title>
        <authorList>
            <person name="Goeker M."/>
        </authorList>
    </citation>
    <scope>NUCLEOTIDE SEQUENCE [LARGE SCALE GENOMIC DNA]</scope>
    <source>
        <strain evidence="13 14">DSM 26433</strain>
    </source>
</reference>
<evidence type="ECO:0000256" key="7">
    <source>
        <dbReference type="ARBA" id="ARBA00022519"/>
    </source>
</evidence>
<keyword evidence="5 12" id="KW-0813">Transport</keyword>
<organism evidence="13 14">
    <name type="scientific">Shimia isoporae</name>
    <dbReference type="NCBI Taxonomy" id="647720"/>
    <lineage>
        <taxon>Bacteria</taxon>
        <taxon>Pseudomonadati</taxon>
        <taxon>Pseudomonadota</taxon>
        <taxon>Alphaproteobacteria</taxon>
        <taxon>Rhodobacterales</taxon>
        <taxon>Roseobacteraceae</taxon>
    </lineage>
</organism>
<dbReference type="GO" id="GO:0017004">
    <property type="term" value="P:cytochrome complex assembly"/>
    <property type="evidence" value="ECO:0007669"/>
    <property type="project" value="UniProtKB-KW"/>
</dbReference>
<dbReference type="GO" id="GO:0015886">
    <property type="term" value="P:heme transport"/>
    <property type="evidence" value="ECO:0007669"/>
    <property type="project" value="InterPro"/>
</dbReference>
<name>A0A4V2Q3Z6_9RHOB</name>
<evidence type="ECO:0000256" key="5">
    <source>
        <dbReference type="ARBA" id="ARBA00022448"/>
    </source>
</evidence>
<keyword evidence="8 12" id="KW-0812">Transmembrane</keyword>
<gene>
    <name evidence="13" type="ORF">BXY66_1163</name>
</gene>
<comment type="similarity">
    <text evidence="3 12">Belongs to the CcmD/CycX/HelD family.</text>
</comment>
<evidence type="ECO:0000256" key="11">
    <source>
        <dbReference type="ARBA" id="ARBA00023136"/>
    </source>
</evidence>
<dbReference type="InterPro" id="IPR007078">
    <property type="entry name" value="Haem_export_protD_CcmD"/>
</dbReference>